<dbReference type="PANTHER" id="PTHR43790:SF3">
    <property type="entry name" value="D-ALLOSE IMPORT ATP-BINDING PROTEIN ALSA-RELATED"/>
    <property type="match status" value="1"/>
</dbReference>
<protein>
    <submittedName>
        <fullName evidence="10">Sugar ABC transporter ATP-binding protein</fullName>
    </submittedName>
</protein>
<dbReference type="InterPro" id="IPR003439">
    <property type="entry name" value="ABC_transporter-like_ATP-bd"/>
</dbReference>
<dbReference type="Proteomes" id="UP000320393">
    <property type="component" value="Unassembled WGS sequence"/>
</dbReference>
<sequence length="286" mass="31257">TAEASIDQVIGMMVGRTIYQTSPEIPDQASREVVLEVRNLRRGSVIRDVSFQLRRGEILGFAGLLGAGRTEVMRAVFGADPIDSGEIYVRGKRVHVKNPKDAVSHGIGYLSEDRKRYGLTLGMDVESNLVLAALTKFLGLLGWMKRAAARDTAARLVDTLAIKTIGLPQKVKNLSGGNQQKVVVGKWLIADTEILIFDEPTRGIDVGAKSEIYRLLNELARQGKSIIMISSELAEILRLSHRIVVMCEGRVTGALDRAEATQEKIMRYATMRNGGSHSPHAGRAAP</sequence>
<dbReference type="SUPFAM" id="SSF52540">
    <property type="entry name" value="P-loop containing nucleoside triphosphate hydrolases"/>
    <property type="match status" value="1"/>
</dbReference>
<evidence type="ECO:0000256" key="5">
    <source>
        <dbReference type="ARBA" id="ARBA00022741"/>
    </source>
</evidence>
<evidence type="ECO:0000256" key="7">
    <source>
        <dbReference type="ARBA" id="ARBA00022967"/>
    </source>
</evidence>
<evidence type="ECO:0000256" key="3">
    <source>
        <dbReference type="ARBA" id="ARBA00022597"/>
    </source>
</evidence>
<dbReference type="InterPro" id="IPR017871">
    <property type="entry name" value="ABC_transporter-like_CS"/>
</dbReference>
<evidence type="ECO:0000256" key="6">
    <source>
        <dbReference type="ARBA" id="ARBA00022840"/>
    </source>
</evidence>
<keyword evidence="3" id="KW-0762">Sugar transport</keyword>
<dbReference type="EMBL" id="VBAM01000048">
    <property type="protein sequence ID" value="TMJ15722.1"/>
    <property type="molecule type" value="Genomic_DNA"/>
</dbReference>
<evidence type="ECO:0000256" key="8">
    <source>
        <dbReference type="ARBA" id="ARBA00023136"/>
    </source>
</evidence>
<gene>
    <name evidence="10" type="ORF">E6H02_01675</name>
</gene>
<dbReference type="PROSITE" id="PS00211">
    <property type="entry name" value="ABC_TRANSPORTER_1"/>
    <property type="match status" value="1"/>
</dbReference>
<dbReference type="Gene3D" id="3.40.50.300">
    <property type="entry name" value="P-loop containing nucleotide triphosphate hydrolases"/>
    <property type="match status" value="1"/>
</dbReference>
<dbReference type="InterPro" id="IPR050107">
    <property type="entry name" value="ABC_carbohydrate_import_ATPase"/>
</dbReference>
<evidence type="ECO:0000313" key="11">
    <source>
        <dbReference type="Proteomes" id="UP000320393"/>
    </source>
</evidence>
<keyword evidence="5" id="KW-0547">Nucleotide-binding</keyword>
<keyword evidence="1" id="KW-0813">Transport</keyword>
<dbReference type="GO" id="GO:0005524">
    <property type="term" value="F:ATP binding"/>
    <property type="evidence" value="ECO:0007669"/>
    <property type="project" value="UniProtKB-KW"/>
</dbReference>
<dbReference type="PROSITE" id="PS50893">
    <property type="entry name" value="ABC_TRANSPORTER_2"/>
    <property type="match status" value="1"/>
</dbReference>
<feature type="non-terminal residue" evidence="10">
    <location>
        <position position="1"/>
    </location>
</feature>
<evidence type="ECO:0000256" key="1">
    <source>
        <dbReference type="ARBA" id="ARBA00022448"/>
    </source>
</evidence>
<dbReference type="AlphaFoldDB" id="A0A537M656"/>
<dbReference type="CDD" id="cd03215">
    <property type="entry name" value="ABC_Carb_Monos_II"/>
    <property type="match status" value="1"/>
</dbReference>
<dbReference type="GO" id="GO:0016887">
    <property type="term" value="F:ATP hydrolysis activity"/>
    <property type="evidence" value="ECO:0007669"/>
    <property type="project" value="InterPro"/>
</dbReference>
<reference evidence="10 11" key="1">
    <citation type="journal article" date="2019" name="Nat. Microbiol.">
        <title>Mediterranean grassland soil C-N compound turnover is dependent on rainfall and depth, and is mediated by genomically divergent microorganisms.</title>
        <authorList>
            <person name="Diamond S."/>
            <person name="Andeer P.F."/>
            <person name="Li Z."/>
            <person name="Crits-Christoph A."/>
            <person name="Burstein D."/>
            <person name="Anantharaman K."/>
            <person name="Lane K.R."/>
            <person name="Thomas B.C."/>
            <person name="Pan C."/>
            <person name="Northen T.R."/>
            <person name="Banfield J.F."/>
        </authorList>
    </citation>
    <scope>NUCLEOTIDE SEQUENCE [LARGE SCALE GENOMIC DNA]</scope>
    <source>
        <strain evidence="10">NP_5</strain>
    </source>
</reference>
<dbReference type="FunFam" id="3.40.50.300:FF:000126">
    <property type="entry name" value="Galactose/methyl galactoside import ATP-binding protein MglA"/>
    <property type="match status" value="1"/>
</dbReference>
<evidence type="ECO:0000256" key="2">
    <source>
        <dbReference type="ARBA" id="ARBA00022475"/>
    </source>
</evidence>
<comment type="caution">
    <text evidence="10">The sequence shown here is derived from an EMBL/GenBank/DDBJ whole genome shotgun (WGS) entry which is preliminary data.</text>
</comment>
<dbReference type="PANTHER" id="PTHR43790">
    <property type="entry name" value="CARBOHYDRATE TRANSPORT ATP-BINDING PROTEIN MG119-RELATED"/>
    <property type="match status" value="1"/>
</dbReference>
<accession>A0A537M656</accession>
<keyword evidence="7" id="KW-1278">Translocase</keyword>
<keyword evidence="4" id="KW-0677">Repeat</keyword>
<keyword evidence="6 10" id="KW-0067">ATP-binding</keyword>
<dbReference type="Pfam" id="PF00005">
    <property type="entry name" value="ABC_tran"/>
    <property type="match status" value="1"/>
</dbReference>
<proteinExistence type="predicted"/>
<organism evidence="10 11">
    <name type="scientific">Candidatus Segetimicrobium genomatis</name>
    <dbReference type="NCBI Taxonomy" id="2569760"/>
    <lineage>
        <taxon>Bacteria</taxon>
        <taxon>Bacillati</taxon>
        <taxon>Candidatus Sysuimicrobiota</taxon>
        <taxon>Candidatus Sysuimicrobiia</taxon>
        <taxon>Candidatus Sysuimicrobiales</taxon>
        <taxon>Candidatus Segetimicrobiaceae</taxon>
        <taxon>Candidatus Segetimicrobium</taxon>
    </lineage>
</organism>
<evidence type="ECO:0000256" key="4">
    <source>
        <dbReference type="ARBA" id="ARBA00022737"/>
    </source>
</evidence>
<keyword evidence="8" id="KW-0472">Membrane</keyword>
<keyword evidence="2" id="KW-1003">Cell membrane</keyword>
<name>A0A537M656_9BACT</name>
<dbReference type="InterPro" id="IPR027417">
    <property type="entry name" value="P-loop_NTPase"/>
</dbReference>
<feature type="domain" description="ABC transporter" evidence="9">
    <location>
        <begin position="29"/>
        <end position="273"/>
    </location>
</feature>
<evidence type="ECO:0000313" key="10">
    <source>
        <dbReference type="EMBL" id="TMJ15722.1"/>
    </source>
</evidence>
<evidence type="ECO:0000259" key="9">
    <source>
        <dbReference type="PROSITE" id="PS50893"/>
    </source>
</evidence>